<proteinExistence type="predicted"/>
<dbReference type="AlphaFoldDB" id="A0A7W4DC04"/>
<evidence type="ECO:0000256" key="1">
    <source>
        <dbReference type="SAM" id="SignalP"/>
    </source>
</evidence>
<feature type="signal peptide" evidence="1">
    <location>
        <begin position="1"/>
        <end position="20"/>
    </location>
</feature>
<evidence type="ECO:0000313" key="3">
    <source>
        <dbReference type="Proteomes" id="UP000581189"/>
    </source>
</evidence>
<dbReference type="Proteomes" id="UP000581189">
    <property type="component" value="Unassembled WGS sequence"/>
</dbReference>
<sequence>MKNFTLLTLLVILVSGCAGASKTAYRDSCANQLDAAWRELDIAKAEGFAGTVSYSKALSLLTGAKTQQQFEAFEGCAAKAQKARFYIRESRAGR</sequence>
<dbReference type="PROSITE" id="PS51257">
    <property type="entry name" value="PROKAR_LIPOPROTEIN"/>
    <property type="match status" value="1"/>
</dbReference>
<feature type="chain" id="PRO_5031083361" description="Lipoprotein" evidence="1">
    <location>
        <begin position="21"/>
        <end position="94"/>
    </location>
</feature>
<dbReference type="EMBL" id="JACJFN010000002">
    <property type="protein sequence ID" value="MBB1519768.1"/>
    <property type="molecule type" value="Genomic_DNA"/>
</dbReference>
<evidence type="ECO:0000313" key="2">
    <source>
        <dbReference type="EMBL" id="MBB1519768.1"/>
    </source>
</evidence>
<protein>
    <recommendedName>
        <fullName evidence="4">Lipoprotein</fullName>
    </recommendedName>
</protein>
<organism evidence="2 3">
    <name type="scientific">Aquipseudomonas guryensis</name>
    <dbReference type="NCBI Taxonomy" id="2759165"/>
    <lineage>
        <taxon>Bacteria</taxon>
        <taxon>Pseudomonadati</taxon>
        <taxon>Pseudomonadota</taxon>
        <taxon>Gammaproteobacteria</taxon>
        <taxon>Pseudomonadales</taxon>
        <taxon>Pseudomonadaceae</taxon>
        <taxon>Aquipseudomonas</taxon>
    </lineage>
</organism>
<keyword evidence="1" id="KW-0732">Signal</keyword>
<keyword evidence="3" id="KW-1185">Reference proteome</keyword>
<comment type="caution">
    <text evidence="2">The sequence shown here is derived from an EMBL/GenBank/DDBJ whole genome shotgun (WGS) entry which is preliminary data.</text>
</comment>
<accession>A0A7W4DC04</accession>
<reference evidence="2 3" key="1">
    <citation type="submission" date="2020-08" db="EMBL/GenBank/DDBJ databases">
        <authorList>
            <person name="Kim C.M."/>
        </authorList>
    </citation>
    <scope>NUCLEOTIDE SEQUENCE [LARGE SCALE GENOMIC DNA]</scope>
    <source>
        <strain evidence="2 3">SR9</strain>
    </source>
</reference>
<gene>
    <name evidence="2" type="ORF">H3H45_11005</name>
</gene>
<dbReference type="RefSeq" id="WP_182833761.1">
    <property type="nucleotide sequence ID" value="NZ_JACJFN010000002.1"/>
</dbReference>
<evidence type="ECO:0008006" key="4">
    <source>
        <dbReference type="Google" id="ProtNLM"/>
    </source>
</evidence>
<name>A0A7W4DC04_9GAMM</name>